<dbReference type="InterPro" id="IPR036188">
    <property type="entry name" value="FAD/NAD-bd_sf"/>
</dbReference>
<proteinExistence type="predicted"/>
<dbReference type="GO" id="GO:0016491">
    <property type="term" value="F:oxidoreductase activity"/>
    <property type="evidence" value="ECO:0007669"/>
    <property type="project" value="UniProtKB-KW"/>
</dbReference>
<reference evidence="4" key="1">
    <citation type="submission" date="2016-10" db="EMBL/GenBank/DDBJ databases">
        <authorList>
            <person name="Varghese N."/>
            <person name="Submissions S."/>
        </authorList>
    </citation>
    <scope>NUCLEOTIDE SEQUENCE [LARGE SCALE GENOMIC DNA]</scope>
    <source>
        <strain evidence="4">DSM 21368</strain>
    </source>
</reference>
<dbReference type="InterPro" id="IPR006076">
    <property type="entry name" value="FAD-dep_OxRdtase"/>
</dbReference>
<feature type="domain" description="FAD dependent oxidoreductase" evidence="2">
    <location>
        <begin position="3"/>
        <end position="370"/>
    </location>
</feature>
<dbReference type="SUPFAM" id="SSF51905">
    <property type="entry name" value="FAD/NAD(P)-binding domain"/>
    <property type="match status" value="1"/>
</dbReference>
<dbReference type="Proteomes" id="UP000199220">
    <property type="component" value="Unassembled WGS sequence"/>
</dbReference>
<accession>A0A1H5N1F7</accession>
<dbReference type="PANTHER" id="PTHR13847">
    <property type="entry name" value="SARCOSINE DEHYDROGENASE-RELATED"/>
    <property type="match status" value="1"/>
</dbReference>
<name>A0A1H5N1F7_9MICO</name>
<dbReference type="Pfam" id="PF01266">
    <property type="entry name" value="DAO"/>
    <property type="match status" value="1"/>
</dbReference>
<keyword evidence="4" id="KW-1185">Reference proteome</keyword>
<dbReference type="Gene3D" id="3.30.9.10">
    <property type="entry name" value="D-Amino Acid Oxidase, subunit A, domain 2"/>
    <property type="match status" value="1"/>
</dbReference>
<sequence>MAVTVIDRDRIAAGASWGNAGWLTPSLAAPLPDPAVLRYGIRAVLDPSSPVYLPLPIGPRLLQFLTRFARNSTAARWRRSMAALVPINNRALPAYDHLIDGGVNARTQPANPFLAAFRTEPERTHLLNELNHVRAAGLDVHFDLLDREEVHAMEPLLGDEIGAAIRLHDQRFINPGTFATELAAAVERRGGTFRLGTEVTAVENTQNAAVTRTDTNDTEAFDAVVLANGAWLDRLAQPHGIRMPVQAGRGYSFSVPTPHLPRGPLYFPHQRLACTPLGDKLRIAGMMEFRSPDAPLDPRRITAIINSIRPLLNISDPVDRVHDWVGSRPCTHDGLPLIGRTRSPRVYVTGGHGMWGITLGPATGELLADLITTGETPNELAAFDPLR</sequence>
<evidence type="ECO:0000256" key="1">
    <source>
        <dbReference type="ARBA" id="ARBA00023002"/>
    </source>
</evidence>
<evidence type="ECO:0000313" key="4">
    <source>
        <dbReference type="Proteomes" id="UP000199220"/>
    </source>
</evidence>
<dbReference type="STRING" id="648782.SAMN04488554_3843"/>
<organism evidence="3 4">
    <name type="scientific">Ruania alba</name>
    <dbReference type="NCBI Taxonomy" id="648782"/>
    <lineage>
        <taxon>Bacteria</taxon>
        <taxon>Bacillati</taxon>
        <taxon>Actinomycetota</taxon>
        <taxon>Actinomycetes</taxon>
        <taxon>Micrococcales</taxon>
        <taxon>Ruaniaceae</taxon>
        <taxon>Ruania</taxon>
    </lineage>
</organism>
<dbReference type="Gene3D" id="3.50.50.60">
    <property type="entry name" value="FAD/NAD(P)-binding domain"/>
    <property type="match status" value="1"/>
</dbReference>
<dbReference type="PANTHER" id="PTHR13847:SF289">
    <property type="entry name" value="GLYCINE OXIDASE"/>
    <property type="match status" value="1"/>
</dbReference>
<evidence type="ECO:0000313" key="3">
    <source>
        <dbReference type="EMBL" id="SEE95414.1"/>
    </source>
</evidence>
<keyword evidence="1" id="KW-0560">Oxidoreductase</keyword>
<dbReference type="AlphaFoldDB" id="A0A1H5N1F7"/>
<protein>
    <submittedName>
        <fullName evidence="3">D-amino-acid dehydrogenase</fullName>
    </submittedName>
</protein>
<evidence type="ECO:0000259" key="2">
    <source>
        <dbReference type="Pfam" id="PF01266"/>
    </source>
</evidence>
<dbReference type="SUPFAM" id="SSF54373">
    <property type="entry name" value="FAD-linked reductases, C-terminal domain"/>
    <property type="match status" value="1"/>
</dbReference>
<dbReference type="GO" id="GO:0005737">
    <property type="term" value="C:cytoplasm"/>
    <property type="evidence" value="ECO:0007669"/>
    <property type="project" value="TreeGrafter"/>
</dbReference>
<dbReference type="EMBL" id="FNTX01000002">
    <property type="protein sequence ID" value="SEE95414.1"/>
    <property type="molecule type" value="Genomic_DNA"/>
</dbReference>
<gene>
    <name evidence="3" type="ORF">SAMN04488554_3843</name>
</gene>